<reference evidence="2 3" key="1">
    <citation type="submission" date="2016-10" db="EMBL/GenBank/DDBJ databases">
        <authorList>
            <person name="de Groot N.N."/>
        </authorList>
    </citation>
    <scope>NUCLEOTIDE SEQUENCE [LARGE SCALE GENOMIC DNA]</scope>
    <source>
        <strain evidence="2 3">DSM 21001</strain>
    </source>
</reference>
<dbReference type="Proteomes" id="UP000199024">
    <property type="component" value="Unassembled WGS sequence"/>
</dbReference>
<dbReference type="AlphaFoldDB" id="A0A1I6MA84"/>
<dbReference type="OrthoDB" id="648493at2"/>
<feature type="transmembrane region" description="Helical" evidence="1">
    <location>
        <begin position="53"/>
        <end position="73"/>
    </location>
</feature>
<feature type="transmembrane region" description="Helical" evidence="1">
    <location>
        <begin position="199"/>
        <end position="218"/>
    </location>
</feature>
<feature type="transmembrane region" description="Helical" evidence="1">
    <location>
        <begin position="111"/>
        <end position="132"/>
    </location>
</feature>
<sequence>MTTNAPKATATTPRRFYLAMSVMMLALVTYGFSNTLGPGLLHTQRPVRDIMLLSIHGAVFYAWMLFMVAQAALIRLRHIRLHRLLGWFGAADAVLVVIMGLWATFHQPAPFALEMVGVLSMAGFGIPVSLAILWRKRPAYHRRLLLIGTAMLTNAAFARFPGSYLPGHFFYAGTDLLIAIGVARDLWKERSIHVVYRYAMPILLAAEIAVLIPAWRYLS</sequence>
<feature type="transmembrane region" description="Helical" evidence="1">
    <location>
        <begin position="85"/>
        <end position="105"/>
    </location>
</feature>
<keyword evidence="1" id="KW-0812">Transmembrane</keyword>
<dbReference type="RefSeq" id="WP_089839120.1">
    <property type="nucleotide sequence ID" value="NZ_FOZL01000001.1"/>
</dbReference>
<organism evidence="2 3">
    <name type="scientific">Granulicella pectinivorans</name>
    <dbReference type="NCBI Taxonomy" id="474950"/>
    <lineage>
        <taxon>Bacteria</taxon>
        <taxon>Pseudomonadati</taxon>
        <taxon>Acidobacteriota</taxon>
        <taxon>Terriglobia</taxon>
        <taxon>Terriglobales</taxon>
        <taxon>Acidobacteriaceae</taxon>
        <taxon>Granulicella</taxon>
    </lineage>
</organism>
<proteinExistence type="predicted"/>
<dbReference type="STRING" id="474950.SAMN05421771_2147"/>
<evidence type="ECO:0000313" key="2">
    <source>
        <dbReference type="EMBL" id="SFS12528.1"/>
    </source>
</evidence>
<name>A0A1I6MA84_9BACT</name>
<evidence type="ECO:0000256" key="1">
    <source>
        <dbReference type="SAM" id="Phobius"/>
    </source>
</evidence>
<dbReference type="EMBL" id="FOZL01000001">
    <property type="protein sequence ID" value="SFS12528.1"/>
    <property type="molecule type" value="Genomic_DNA"/>
</dbReference>
<accession>A0A1I6MA84</accession>
<gene>
    <name evidence="2" type="ORF">SAMN05421771_2147</name>
</gene>
<evidence type="ECO:0000313" key="3">
    <source>
        <dbReference type="Proteomes" id="UP000199024"/>
    </source>
</evidence>
<feature type="transmembrane region" description="Helical" evidence="1">
    <location>
        <begin position="16"/>
        <end position="33"/>
    </location>
</feature>
<protein>
    <submittedName>
        <fullName evidence="2">Uncharacterized protein</fullName>
    </submittedName>
</protein>
<keyword evidence="1" id="KW-1133">Transmembrane helix</keyword>
<keyword evidence="3" id="KW-1185">Reference proteome</keyword>
<keyword evidence="1" id="KW-0472">Membrane</keyword>